<accession>A0A080Z5M8</accession>
<dbReference type="PANTHER" id="PTHR46759">
    <property type="entry name" value="LEUCINE-RICH REPEAT-CONTAINING PROTEIN 72"/>
    <property type="match status" value="1"/>
</dbReference>
<proteinExistence type="predicted"/>
<dbReference type="EMBL" id="ANJA01003694">
    <property type="protein sequence ID" value="ETO61939.1"/>
    <property type="molecule type" value="Genomic_DNA"/>
</dbReference>
<feature type="region of interest" description="Disordered" evidence="1">
    <location>
        <begin position="802"/>
        <end position="835"/>
    </location>
</feature>
<dbReference type="Gene3D" id="3.80.10.10">
    <property type="entry name" value="Ribonuclease Inhibitor"/>
    <property type="match status" value="1"/>
</dbReference>
<sequence>MRAPEASLIRARAKAPLPDLLVLHLSSADIECIKHLGLCKNLRSLYADSNHIKDFEGIIELRKLWRIDLNGNLLKNLHALTSFRALGFLHLERNRIGFEDLVCLRDQHLLELRLAGNDGLLKGNAIDDYRKKVVALLPNVWILDTHFVSTVERQQAIEEFDEFVINLLEQPQRSTSADFKFGSATDVWVSEISKEDTAELTPCATLIDIAHKRVNPYESPDLRRLYAIVSFHNAESVVHNLYCHFAPSKQAPNSRWMPKIWLDEVLALTRRTRIEVIALLAVFLQFRFPKVLLSEALAIKQLDSPQFPSEAIRDIVNLPPYALVTLIAIVRQVSLDREQKMREEFKPEVESTGFKDESELLGAIPPLFTTLLTSRDLDPEATTIRCRRVIKMLSNVASFPDLETVKVKGKGKRETIFRDLMPLIRAAESAPVGTATKGGREVVVPSVAVLKHKTASRSPKFNSGLNITWKRNAVSRDCENLHDSVGNPPFSPERVSDSPPCVANLEQMRSTDSAAKRKPKPGDWVEINSKQFVKIQFLSADGLFVVGFLPADTSRSITIALEQIFRVSSSIWRVNYLTEYQALELSTSYQRTKSDVSSANNTRIGKLHRDSEAFHRHGAARNQGFPNHFVTPQMLENMNRERNNLTPSSSHTKPIEIFSANDTLDANYVLTSPAHISAQNYCAVSSFLQQRRQPRGLWSPMKQCAPYSVLTSPVPSMTHSSSLNDLKVRKPRIQQKAVNAPQSPQIDDWLEIRKAMQAQLGIIDPAEGNDNRPLTSNSDADLLTRPGAFSFLTAAPDCDVSTETQITDPLPIDRPRLKTPPPGRSSSQKVIGGGTRSWHQVATKTEFIVAAPTALSTSQSAPLLPPQIPKLKMVVLPSISQKQK</sequence>
<dbReference type="SUPFAM" id="SSF52058">
    <property type="entry name" value="L domain-like"/>
    <property type="match status" value="1"/>
</dbReference>
<organism evidence="2 3">
    <name type="scientific">Phytophthora nicotianae P1976</name>
    <dbReference type="NCBI Taxonomy" id="1317066"/>
    <lineage>
        <taxon>Eukaryota</taxon>
        <taxon>Sar</taxon>
        <taxon>Stramenopiles</taxon>
        <taxon>Oomycota</taxon>
        <taxon>Peronosporomycetes</taxon>
        <taxon>Peronosporales</taxon>
        <taxon>Peronosporaceae</taxon>
        <taxon>Phytophthora</taxon>
    </lineage>
</organism>
<evidence type="ECO:0000256" key="1">
    <source>
        <dbReference type="SAM" id="MobiDB-lite"/>
    </source>
</evidence>
<dbReference type="InterPro" id="IPR001611">
    <property type="entry name" value="Leu-rich_rpt"/>
</dbReference>
<dbReference type="InterPro" id="IPR042655">
    <property type="entry name" value="LRC72"/>
</dbReference>
<dbReference type="PANTHER" id="PTHR46759:SF2">
    <property type="match status" value="1"/>
</dbReference>
<gene>
    <name evidence="2" type="ORF">F444_20105</name>
</gene>
<evidence type="ECO:0000313" key="3">
    <source>
        <dbReference type="Proteomes" id="UP000028582"/>
    </source>
</evidence>
<protein>
    <submittedName>
        <fullName evidence="2">Uncharacterized protein</fullName>
    </submittedName>
</protein>
<dbReference type="Proteomes" id="UP000028582">
    <property type="component" value="Unassembled WGS sequence"/>
</dbReference>
<evidence type="ECO:0000313" key="2">
    <source>
        <dbReference type="EMBL" id="ETO61939.1"/>
    </source>
</evidence>
<dbReference type="InterPro" id="IPR032675">
    <property type="entry name" value="LRR_dom_sf"/>
</dbReference>
<name>A0A080Z5M8_PHYNI</name>
<dbReference type="AlphaFoldDB" id="A0A080Z5M8"/>
<reference evidence="2 3" key="1">
    <citation type="submission" date="2013-11" db="EMBL/GenBank/DDBJ databases">
        <title>The Genome Sequence of Phytophthora parasitica P1976.</title>
        <authorList>
            <consortium name="The Broad Institute Genomics Platform"/>
            <person name="Russ C."/>
            <person name="Tyler B."/>
            <person name="Panabieres F."/>
            <person name="Shan W."/>
            <person name="Tripathy S."/>
            <person name="Grunwald N."/>
            <person name="Machado M."/>
            <person name="Johnson C.S."/>
            <person name="Walker B."/>
            <person name="Young S."/>
            <person name="Zeng Q."/>
            <person name="Gargeya S."/>
            <person name="Fitzgerald M."/>
            <person name="Haas B."/>
            <person name="Abouelleil A."/>
            <person name="Allen A.W."/>
            <person name="Alvarado L."/>
            <person name="Arachchi H.M."/>
            <person name="Berlin A.M."/>
            <person name="Chapman S.B."/>
            <person name="Gainer-Dewar J."/>
            <person name="Goldberg J."/>
            <person name="Griggs A."/>
            <person name="Gujja S."/>
            <person name="Hansen M."/>
            <person name="Howarth C."/>
            <person name="Imamovic A."/>
            <person name="Ireland A."/>
            <person name="Larimer J."/>
            <person name="McCowan C."/>
            <person name="Murphy C."/>
            <person name="Pearson M."/>
            <person name="Poon T.W."/>
            <person name="Priest M."/>
            <person name="Roberts A."/>
            <person name="Saif S."/>
            <person name="Shea T."/>
            <person name="Sisk P."/>
            <person name="Sykes S."/>
            <person name="Wortman J."/>
            <person name="Nusbaum C."/>
            <person name="Birren B."/>
        </authorList>
    </citation>
    <scope>NUCLEOTIDE SEQUENCE [LARGE SCALE GENOMIC DNA]</scope>
    <source>
        <strain evidence="2 3">P1976</strain>
    </source>
</reference>
<comment type="caution">
    <text evidence="2">The sequence shown here is derived from an EMBL/GenBank/DDBJ whole genome shotgun (WGS) entry which is preliminary data.</text>
</comment>
<dbReference type="OrthoDB" id="5954088at2759"/>
<dbReference type="PROSITE" id="PS51450">
    <property type="entry name" value="LRR"/>
    <property type="match status" value="1"/>
</dbReference>